<dbReference type="InterPro" id="IPR001031">
    <property type="entry name" value="Thioesterase"/>
</dbReference>
<feature type="region of interest" description="Disordered" evidence="6">
    <location>
        <begin position="1696"/>
        <end position="1752"/>
    </location>
</feature>
<dbReference type="GO" id="GO:0008168">
    <property type="term" value="F:methyltransferase activity"/>
    <property type="evidence" value="ECO:0007669"/>
    <property type="project" value="UniProtKB-KW"/>
</dbReference>
<dbReference type="SUPFAM" id="SSF47336">
    <property type="entry name" value="ACP-like"/>
    <property type="match status" value="1"/>
</dbReference>
<evidence type="ECO:0000259" key="7">
    <source>
        <dbReference type="PROSITE" id="PS50075"/>
    </source>
</evidence>
<dbReference type="SUPFAM" id="SSF53901">
    <property type="entry name" value="Thiolase-like"/>
    <property type="match status" value="1"/>
</dbReference>
<dbReference type="PROSITE" id="PS52019">
    <property type="entry name" value="PKS_MFAS_DH"/>
    <property type="match status" value="1"/>
</dbReference>
<dbReference type="InterPro" id="IPR014030">
    <property type="entry name" value="Ketoacyl_synth_N"/>
</dbReference>
<evidence type="ECO:0000256" key="3">
    <source>
        <dbReference type="ARBA" id="ARBA00022603"/>
    </source>
</evidence>
<dbReference type="InterPro" id="IPR049900">
    <property type="entry name" value="PKS_mFAS_DH"/>
</dbReference>
<dbReference type="Pfam" id="PF22621">
    <property type="entry name" value="CurL-like_PKS_C"/>
    <property type="match status" value="1"/>
</dbReference>
<dbReference type="Pfam" id="PF00975">
    <property type="entry name" value="Thioesterase"/>
    <property type="match status" value="1"/>
</dbReference>
<dbReference type="InterPro" id="IPR016036">
    <property type="entry name" value="Malonyl_transacylase_ACP-bd"/>
</dbReference>
<sequence>MLKSFMICCKIPVTCTGGYEPAQDPAGELMFLVTTAFCMRSDAQVTVGLRCASKICRVCICADPLFCSRLRNEGEGGISGLANEAPFSFLRAVEEGHDFFSSDNDSDATKTSIIGLSSGLIAAAAASCLSPGSPCIPIALEAVRIAFKLGLYVSKVASRLEPVAGDSRGWSVVLPELSASEVQSVLDHFQTETSIPEPSRVYISAVGPHGTIISGPPAIISKVLHHPDAFRHAASYGIPVYGPYHAPHLHNELNVEEILQGNHQGSPDILACRPALPLFLHSDGADYMASSFGELLAQVVNDILLECQNLTAITEACSNTVRKGKCEIISITPTRIASDVAASLHAKIPDGSQLVLSDLQQIRPAMHNPGIPGRDKIAIVGMSGRFPGGQDLEEFWDVLQRGLDMHKEIPPDRFDAKAHTDPSGKGKNKSHTPFGCFVENAGLFDPRFFNMSPREAAQTDPMQRLALITAYEALEMAGYSPNRTPSTRLDRIGTFYGQTSDDWREVNEAQDIDTYFITGGVRAFGPGRINYHFKFSGPSFNVDTACSSSMAALHVACNSLWTGDCDMAITGGLNIMTNPDIFAGLSKGQFLSKVGPCQTFDNNADGYCRGDGIGTLILKRLTDAQADKDNILGVILSTATNHSAEAISITHPHGKTQEALYKKVLDQSGVDPEEICYVEMHGTGTQAGDGTEMSSVSNVFAPEANNRGANQKLYLGSVKANIGHGEAASGVTAMIKVLLMLRKNAIPPHIGIKRDINKGFPDLAARNIKIAFDLTPLPREAGKLRKVFVNNFSAAGGNTAVVLEDGPTRQLKGVDPRPLHVISVSARSLASFKANALSLAEYLDRNPNVSLASLSYTTTARRIHHNYRRSFAADSVQSLRKLLLNTAETAIDPVPSSPRVTFCFTGQGVGYASLGRELFDTCSQFRDSILGFNHVAISLGFPGFLPLIDGSVDDISVLSPVVMHVGLTSVQMALTRLWAAWGITPDVTIGHSLGEYAALYAAGIISANDTIYLVGSRAQLLESCCIPGSHAMLAVRSGVSALKEFLIDSQVEIACINSPTDVVLSGPSPAIEACRSALQMRGLNPLPYAFHSSQIDAILPEYERIASTVVFQSPKCTVLSPLLGETLLDGQVDAKYLCRHAREAVNFLAAIDAGASTHRINDQTLFVEIGPHPVCVSFVKSILGSSVSVGPSLRRNETGWNSLASTASLLHNKGASVSWNEYHRDFEDALELLELPAYKWSLSNYWIQYTNNWCLTKGENLPSLPALPAAERLSTSTVQRIIEEKFSDDHARVVAESDISRPDLYKAVSTHMVNGISLCPSSIYGDIGVTIGEYIYRRLHGLSSADEVPPINVRDMEIPKPLIAREGNAVILRIVAEADKTKGYIKIVLSSTEGEHAHFVAEFGDASQWVAEWQRTSYLVEERIQSLKSMARENKAHTLLQDVAYRLFATFVDYGETYQGMKQVTFNSDKNEATADVVLESFADGQKFNFPPYWIDSIGHLGGFIVNANERNNVYVSHGWESMRFIKPLRLGQQYQSYVRMLPIDGTKIVRGDVYCFEGSTVIGMMGGLKFQCIPRQILNLVLPPAGVPTSSSTGKKPISKEQREPVAVAPERPTRVAETRTSATPSVSVSSQVLAIIAEECGVDISELADPNSFADLGVDSLMQLSITSRMREELELEVSSSLFIDYPTVGTLKSHLDQSDSGQSTSSVSSYVDISSSSQSDSDEYQSTPFVEVITPSTTPAKSERDRSEGDLLKTVKQKLACHFERSDTSSTPLNKTTSEIVVEPFSLPPMLPNRRATSFLLQGNPKTATKTLFLIPDGGGTAASYMAIPPIGEDVVVYGLNSPFMTTPQEYNCGVPGITQYFVREIQRRQPHGPYNIGGWSAGGVVSFEAVTQLIRAGEKVERLILIDSPCPLTITPLPNGLHRWFNGLGLLGDGNPKKTPEWLLPHFQASVNALSTYWARSLDYSTAPKTLAIWCEDGVCKYPTDPRPDPYPSGHALFLLENKTDFGPQLWDALLGPENVTTCRVTGNHFTMMTSPHVSYPSRDYFVNGRSMANIDC</sequence>
<dbReference type="InterPro" id="IPR001227">
    <property type="entry name" value="Ac_transferase_dom_sf"/>
</dbReference>
<feature type="compositionally biased region" description="Low complexity" evidence="6">
    <location>
        <begin position="1701"/>
        <end position="1722"/>
    </location>
</feature>
<dbReference type="Gene3D" id="3.10.129.110">
    <property type="entry name" value="Polyketide synthase dehydratase"/>
    <property type="match status" value="1"/>
</dbReference>
<dbReference type="GO" id="GO:0044550">
    <property type="term" value="P:secondary metabolite biosynthetic process"/>
    <property type="evidence" value="ECO:0007669"/>
    <property type="project" value="TreeGrafter"/>
</dbReference>
<feature type="domain" description="Carrier" evidence="7">
    <location>
        <begin position="1628"/>
        <end position="1702"/>
    </location>
</feature>
<dbReference type="PROSITE" id="PS00606">
    <property type="entry name" value="KS3_1"/>
    <property type="match status" value="1"/>
</dbReference>
<dbReference type="GO" id="GO:0004312">
    <property type="term" value="F:fatty acid synthase activity"/>
    <property type="evidence" value="ECO:0007669"/>
    <property type="project" value="TreeGrafter"/>
</dbReference>
<feature type="region of interest" description="Disordered" evidence="6">
    <location>
        <begin position="1589"/>
        <end position="1624"/>
    </location>
</feature>
<dbReference type="SMART" id="SM00823">
    <property type="entry name" value="PKS_PP"/>
    <property type="match status" value="1"/>
</dbReference>
<dbReference type="SMART" id="SM00827">
    <property type="entry name" value="PKS_AT"/>
    <property type="match status" value="1"/>
</dbReference>
<dbReference type="Pfam" id="PF00698">
    <property type="entry name" value="Acyl_transf_1"/>
    <property type="match status" value="1"/>
</dbReference>
<dbReference type="Pfam" id="PF00109">
    <property type="entry name" value="ketoacyl-synt"/>
    <property type="match status" value="1"/>
</dbReference>
<dbReference type="EMBL" id="AJ414729">
    <property type="protein sequence ID" value="CAC94008.1"/>
    <property type="molecule type" value="mRNA"/>
</dbReference>
<dbReference type="NCBIfam" id="TIGR04532">
    <property type="entry name" value="PT_fungal_PKS"/>
    <property type="match status" value="1"/>
</dbReference>
<name>Q8NJ18_MONPU</name>
<dbReference type="InterPro" id="IPR036736">
    <property type="entry name" value="ACP-like_sf"/>
</dbReference>
<dbReference type="ESTHER" id="monan-PKS1">
    <property type="family name" value="Thioesterase"/>
</dbReference>
<dbReference type="GO" id="GO:0032259">
    <property type="term" value="P:methylation"/>
    <property type="evidence" value="ECO:0007669"/>
    <property type="project" value="UniProtKB-KW"/>
</dbReference>
<dbReference type="Gene3D" id="1.10.1200.10">
    <property type="entry name" value="ACP-like"/>
    <property type="match status" value="1"/>
</dbReference>
<dbReference type="SUPFAM" id="SSF55048">
    <property type="entry name" value="Probable ACP-binding domain of malonyl-CoA ACP transacylase"/>
    <property type="match status" value="1"/>
</dbReference>
<dbReference type="InterPro" id="IPR020806">
    <property type="entry name" value="PKS_PP-bd"/>
</dbReference>
<dbReference type="InterPro" id="IPR009081">
    <property type="entry name" value="PP-bd_ACP"/>
</dbReference>
<dbReference type="Gene3D" id="3.30.70.250">
    <property type="entry name" value="Malonyl-CoA ACP transacylase, ACP-binding"/>
    <property type="match status" value="1"/>
</dbReference>
<dbReference type="Gene3D" id="3.30.70.3290">
    <property type="match status" value="1"/>
</dbReference>
<dbReference type="InterPro" id="IPR018201">
    <property type="entry name" value="Ketoacyl_synth_AS"/>
</dbReference>
<dbReference type="FunFam" id="3.40.47.10:FF:000031">
    <property type="entry name" value="Sterigmatocystin biosynthesis polyketide synthase"/>
    <property type="match status" value="1"/>
</dbReference>
<feature type="domain" description="Ketosynthase family 3 (KS3)" evidence="8">
    <location>
        <begin position="374"/>
        <end position="805"/>
    </location>
</feature>
<dbReference type="InterPro" id="IPR029058">
    <property type="entry name" value="AB_hydrolase_fold"/>
</dbReference>
<dbReference type="Gene3D" id="3.40.50.1820">
    <property type="entry name" value="alpha/beta hydrolase"/>
    <property type="match status" value="1"/>
</dbReference>
<dbReference type="InterPro" id="IPR016035">
    <property type="entry name" value="Acyl_Trfase/lysoPLipase"/>
</dbReference>
<dbReference type="InterPro" id="IPR016039">
    <property type="entry name" value="Thiolase-like"/>
</dbReference>
<dbReference type="PROSITE" id="PS52004">
    <property type="entry name" value="KS3_2"/>
    <property type="match status" value="1"/>
</dbReference>
<dbReference type="GO" id="GO:0004315">
    <property type="term" value="F:3-oxoacyl-[acyl-carrier-protein] synthase activity"/>
    <property type="evidence" value="ECO:0007669"/>
    <property type="project" value="InterPro"/>
</dbReference>
<dbReference type="PANTHER" id="PTHR43775:SF37">
    <property type="entry name" value="SI:DKEY-61P9.11"/>
    <property type="match status" value="1"/>
</dbReference>
<dbReference type="GO" id="GO:0006633">
    <property type="term" value="P:fatty acid biosynthetic process"/>
    <property type="evidence" value="ECO:0007669"/>
    <property type="project" value="InterPro"/>
</dbReference>
<dbReference type="GO" id="GO:0031177">
    <property type="term" value="F:phosphopantetheine binding"/>
    <property type="evidence" value="ECO:0007669"/>
    <property type="project" value="InterPro"/>
</dbReference>
<proteinExistence type="evidence at transcript level"/>
<evidence type="ECO:0000259" key="9">
    <source>
        <dbReference type="PROSITE" id="PS52019"/>
    </source>
</evidence>
<dbReference type="PROSITE" id="PS50075">
    <property type="entry name" value="CARRIER"/>
    <property type="match status" value="1"/>
</dbReference>
<dbReference type="InterPro" id="IPR042104">
    <property type="entry name" value="PKS_dehydratase_sf"/>
</dbReference>
<keyword evidence="1" id="KW-0596">Phosphopantetheine</keyword>
<dbReference type="CDD" id="cd00833">
    <property type="entry name" value="PKS"/>
    <property type="match status" value="1"/>
</dbReference>
<evidence type="ECO:0000256" key="5">
    <source>
        <dbReference type="PROSITE-ProRule" id="PRU01363"/>
    </source>
</evidence>
<dbReference type="InterPro" id="IPR014043">
    <property type="entry name" value="Acyl_transferase_dom"/>
</dbReference>
<dbReference type="SMR" id="Q8NJ18"/>
<accession>Q8NJ18</accession>
<dbReference type="Gene3D" id="3.40.47.10">
    <property type="match status" value="1"/>
</dbReference>
<feature type="region of interest" description="Disordered" evidence="6">
    <location>
        <begin position="409"/>
        <end position="431"/>
    </location>
</feature>
<dbReference type="FunFam" id="3.10.129.110:FF:000001">
    <property type="entry name" value="Sterigmatocystin biosynthesis polyketide synthase"/>
    <property type="match status" value="1"/>
</dbReference>
<evidence type="ECO:0000256" key="2">
    <source>
        <dbReference type="ARBA" id="ARBA00022553"/>
    </source>
</evidence>
<dbReference type="InterPro" id="IPR049551">
    <property type="entry name" value="PKS_DH_C"/>
</dbReference>
<dbReference type="InterPro" id="IPR050091">
    <property type="entry name" value="PKS_NRPS_Biosynth_Enz"/>
</dbReference>
<protein>
    <submittedName>
        <fullName evidence="10">Polyketide synthase</fullName>
    </submittedName>
</protein>
<evidence type="ECO:0000256" key="1">
    <source>
        <dbReference type="ARBA" id="ARBA00022450"/>
    </source>
</evidence>
<feature type="region of interest" description="C-terminal hotdog fold" evidence="5">
    <location>
        <begin position="1436"/>
        <end position="1580"/>
    </location>
</feature>
<feature type="active site" description="Proton acceptor; for dehydratase activity" evidence="5">
    <location>
        <position position="1311"/>
    </location>
</feature>
<evidence type="ECO:0000256" key="4">
    <source>
        <dbReference type="ARBA" id="ARBA00022679"/>
    </source>
</evidence>
<keyword evidence="4" id="KW-0808">Transferase</keyword>
<feature type="compositionally biased region" description="Basic and acidic residues" evidence="6">
    <location>
        <begin position="409"/>
        <end position="424"/>
    </location>
</feature>
<dbReference type="InterPro" id="IPR030918">
    <property type="entry name" value="PT_fungal_PKS"/>
</dbReference>
<dbReference type="Pfam" id="PF14765">
    <property type="entry name" value="PS-DH"/>
    <property type="match status" value="1"/>
</dbReference>
<reference evidence="10" key="1">
    <citation type="submission" date="2001-10" db="EMBL/GenBank/DDBJ databases">
        <title>Isolation and characterization of the PKS1 gene encoding a Polyketide synthase in the fungus Monascus purpureus.</title>
        <authorList>
            <person name="Perez-Campo F.M."/>
        </authorList>
    </citation>
    <scope>NUCLEOTIDE SEQUENCE</scope>
</reference>
<dbReference type="Pfam" id="PF02801">
    <property type="entry name" value="Ketoacyl-synt_C"/>
    <property type="match status" value="1"/>
</dbReference>
<evidence type="ECO:0000256" key="6">
    <source>
        <dbReference type="SAM" id="MobiDB-lite"/>
    </source>
</evidence>
<dbReference type="Pfam" id="PF16073">
    <property type="entry name" value="SAT"/>
    <property type="match status" value="1"/>
</dbReference>
<dbReference type="Gene3D" id="3.40.366.10">
    <property type="entry name" value="Malonyl-Coenzyme A Acyl Carrier Protein, domain 2"/>
    <property type="match status" value="1"/>
</dbReference>
<dbReference type="SMART" id="SM00825">
    <property type="entry name" value="PKS_KS"/>
    <property type="match status" value="1"/>
</dbReference>
<dbReference type="InterPro" id="IPR014031">
    <property type="entry name" value="Ketoacyl_synth_C"/>
</dbReference>
<gene>
    <name evidence="10" type="primary">pks1</name>
</gene>
<keyword evidence="2" id="KW-0597">Phosphoprotein</keyword>
<feature type="region of interest" description="N-terminal hotdog fold" evidence="5">
    <location>
        <begin position="1279"/>
        <end position="1424"/>
    </location>
</feature>
<dbReference type="Pfam" id="PF00550">
    <property type="entry name" value="PP-binding"/>
    <property type="match status" value="1"/>
</dbReference>
<dbReference type="SUPFAM" id="SSF52151">
    <property type="entry name" value="FabD/lysophospholipase-like"/>
    <property type="match status" value="1"/>
</dbReference>
<dbReference type="SUPFAM" id="SSF53474">
    <property type="entry name" value="alpha/beta-Hydrolases"/>
    <property type="match status" value="1"/>
</dbReference>
<dbReference type="InterPro" id="IPR020841">
    <property type="entry name" value="PKS_Beta-ketoAc_synthase_dom"/>
</dbReference>
<evidence type="ECO:0000313" key="10">
    <source>
        <dbReference type="EMBL" id="CAC94008.1"/>
    </source>
</evidence>
<dbReference type="FunFam" id="1.10.1200.10:FF:000011">
    <property type="entry name" value="Sterigmatocystin biosynthesis polyketide synthase"/>
    <property type="match status" value="1"/>
</dbReference>
<organism evidence="10">
    <name type="scientific">Monascus purpureus</name>
    <name type="common">Red mold</name>
    <name type="synonym">Monascus anka</name>
    <dbReference type="NCBI Taxonomy" id="5098"/>
    <lineage>
        <taxon>Eukaryota</taxon>
        <taxon>Fungi</taxon>
        <taxon>Dikarya</taxon>
        <taxon>Ascomycota</taxon>
        <taxon>Pezizomycotina</taxon>
        <taxon>Eurotiomycetes</taxon>
        <taxon>Eurotiomycetidae</taxon>
        <taxon>Eurotiales</taxon>
        <taxon>Aspergillaceae</taxon>
        <taxon>Monascus</taxon>
    </lineage>
</organism>
<feature type="domain" description="PKS/mFAS DH" evidence="9">
    <location>
        <begin position="1279"/>
        <end position="1580"/>
    </location>
</feature>
<dbReference type="PANTHER" id="PTHR43775">
    <property type="entry name" value="FATTY ACID SYNTHASE"/>
    <property type="match status" value="1"/>
</dbReference>
<dbReference type="InterPro" id="IPR032088">
    <property type="entry name" value="SAT"/>
</dbReference>
<evidence type="ECO:0000259" key="8">
    <source>
        <dbReference type="PROSITE" id="PS52004"/>
    </source>
</evidence>
<feature type="active site" description="Proton donor; for dehydratase activity" evidence="5">
    <location>
        <position position="1496"/>
    </location>
</feature>
<keyword evidence="3" id="KW-0489">Methyltransferase</keyword>